<proteinExistence type="predicted"/>
<dbReference type="Proteomes" id="UP000176939">
    <property type="component" value="Unassembled WGS sequence"/>
</dbReference>
<name>A0A1F7X2A7_9BACT</name>
<dbReference type="AlphaFoldDB" id="A0A1F7X2A7"/>
<evidence type="ECO:0000313" key="1">
    <source>
        <dbReference type="EMBL" id="OGM09206.1"/>
    </source>
</evidence>
<gene>
    <name evidence="1" type="ORF">A2Z67_04670</name>
</gene>
<dbReference type="EMBL" id="MGFQ01000024">
    <property type="protein sequence ID" value="OGM09206.1"/>
    <property type="molecule type" value="Genomic_DNA"/>
</dbReference>
<organism evidence="1 2">
    <name type="scientific">Candidatus Woesebacteria bacterium RBG_13_36_22</name>
    <dbReference type="NCBI Taxonomy" id="1802478"/>
    <lineage>
        <taxon>Bacteria</taxon>
        <taxon>Candidatus Woeseibacteriota</taxon>
    </lineage>
</organism>
<protein>
    <submittedName>
        <fullName evidence="1">Uncharacterized protein</fullName>
    </submittedName>
</protein>
<accession>A0A1F7X2A7</accession>
<evidence type="ECO:0000313" key="2">
    <source>
        <dbReference type="Proteomes" id="UP000176939"/>
    </source>
</evidence>
<sequence length="180" mass="20523">MKIKVKCIGIVDYLQNQYTISEEESKGVKRAKSLATDATSKVDEVVYKDEDGCYIPDEHFLAAIKFGASKLVKKGATKWTGDFIAGVLIEENKIRFIPNKKIWDDIHISHGRRPPRTGGRVAIHRPLFKKGWKAEFTIIVDDDIPKQIVESVMEITGHKIGIGDWRPRFGRFDVELKEVR</sequence>
<reference evidence="1 2" key="1">
    <citation type="journal article" date="2016" name="Nat. Commun.">
        <title>Thousands of microbial genomes shed light on interconnected biogeochemical processes in an aquifer system.</title>
        <authorList>
            <person name="Anantharaman K."/>
            <person name="Brown C.T."/>
            <person name="Hug L.A."/>
            <person name="Sharon I."/>
            <person name="Castelle C.J."/>
            <person name="Probst A.J."/>
            <person name="Thomas B.C."/>
            <person name="Singh A."/>
            <person name="Wilkins M.J."/>
            <person name="Karaoz U."/>
            <person name="Brodie E.L."/>
            <person name="Williams K.H."/>
            <person name="Hubbard S.S."/>
            <person name="Banfield J.F."/>
        </authorList>
    </citation>
    <scope>NUCLEOTIDE SEQUENCE [LARGE SCALE GENOMIC DNA]</scope>
</reference>
<comment type="caution">
    <text evidence="1">The sequence shown here is derived from an EMBL/GenBank/DDBJ whole genome shotgun (WGS) entry which is preliminary data.</text>
</comment>